<name>A0A8J2VMS7_9BACL</name>
<feature type="signal peptide" evidence="1">
    <location>
        <begin position="1"/>
        <end position="25"/>
    </location>
</feature>
<protein>
    <recommendedName>
        <fullName evidence="4">DUF4363 family protein</fullName>
    </recommendedName>
</protein>
<dbReference type="Proteomes" id="UP000628775">
    <property type="component" value="Unassembled WGS sequence"/>
</dbReference>
<reference evidence="2" key="2">
    <citation type="submission" date="2020-09" db="EMBL/GenBank/DDBJ databases">
        <authorList>
            <person name="Sun Q."/>
            <person name="Zhou Y."/>
        </authorList>
    </citation>
    <scope>NUCLEOTIDE SEQUENCE</scope>
    <source>
        <strain evidence="2">CGMCC 1.15371</strain>
    </source>
</reference>
<gene>
    <name evidence="2" type="ORF">GCM10011391_17400</name>
</gene>
<evidence type="ECO:0008006" key="4">
    <source>
        <dbReference type="Google" id="ProtNLM"/>
    </source>
</evidence>
<sequence>MYRQKLYVCFSLLLFLCVAFTPIHGASAKSQKPIYQIITELQDNLTTKNWDAADQYAQKLKRYYHKHLWKYQLMGDEAEYESVANAISQVQAAIAVKDNKQALLILTDLKATLKQIYSL</sequence>
<dbReference type="InterPro" id="IPR025373">
    <property type="entry name" value="DUF4363"/>
</dbReference>
<feature type="chain" id="PRO_5039716698" description="DUF4363 family protein" evidence="1">
    <location>
        <begin position="26"/>
        <end position="119"/>
    </location>
</feature>
<accession>A0A8J2VMS7</accession>
<keyword evidence="1" id="KW-0732">Signal</keyword>
<comment type="caution">
    <text evidence="2">The sequence shown here is derived from an EMBL/GenBank/DDBJ whole genome shotgun (WGS) entry which is preliminary data.</text>
</comment>
<evidence type="ECO:0000256" key="1">
    <source>
        <dbReference type="SAM" id="SignalP"/>
    </source>
</evidence>
<dbReference type="EMBL" id="BMIR01000006">
    <property type="protein sequence ID" value="GGE39118.1"/>
    <property type="molecule type" value="Genomic_DNA"/>
</dbReference>
<evidence type="ECO:0000313" key="2">
    <source>
        <dbReference type="EMBL" id="GGE39118.1"/>
    </source>
</evidence>
<reference evidence="2" key="1">
    <citation type="journal article" date="2014" name="Int. J. Syst. Evol. Microbiol.">
        <title>Complete genome sequence of Corynebacterium casei LMG S-19264T (=DSM 44701T), isolated from a smear-ripened cheese.</title>
        <authorList>
            <consortium name="US DOE Joint Genome Institute (JGI-PGF)"/>
            <person name="Walter F."/>
            <person name="Albersmeier A."/>
            <person name="Kalinowski J."/>
            <person name="Ruckert C."/>
        </authorList>
    </citation>
    <scope>NUCLEOTIDE SEQUENCE</scope>
    <source>
        <strain evidence="2">CGMCC 1.15371</strain>
    </source>
</reference>
<proteinExistence type="predicted"/>
<organism evidence="2 3">
    <name type="scientific">Pullulanibacillus camelliae</name>
    <dbReference type="NCBI Taxonomy" id="1707096"/>
    <lineage>
        <taxon>Bacteria</taxon>
        <taxon>Bacillati</taxon>
        <taxon>Bacillota</taxon>
        <taxon>Bacilli</taxon>
        <taxon>Bacillales</taxon>
        <taxon>Sporolactobacillaceae</taxon>
        <taxon>Pullulanibacillus</taxon>
    </lineage>
</organism>
<keyword evidence="3" id="KW-1185">Reference proteome</keyword>
<evidence type="ECO:0000313" key="3">
    <source>
        <dbReference type="Proteomes" id="UP000628775"/>
    </source>
</evidence>
<dbReference type="RefSeq" id="WP_188692238.1">
    <property type="nucleotide sequence ID" value="NZ_BMIR01000006.1"/>
</dbReference>
<dbReference type="AlphaFoldDB" id="A0A8J2VMS7"/>
<dbReference type="Pfam" id="PF14276">
    <property type="entry name" value="DUF4363"/>
    <property type="match status" value="1"/>
</dbReference>